<dbReference type="SUPFAM" id="SSF55811">
    <property type="entry name" value="Nudix"/>
    <property type="match status" value="1"/>
</dbReference>
<comment type="cofactor">
    <cofactor evidence="1">
        <name>Mg(2+)</name>
        <dbReference type="ChEBI" id="CHEBI:18420"/>
    </cofactor>
</comment>
<sequence>MITVVCAIIIIENKILVAQRSPNMSLPLKWEFPGGKLEQNEDEISCIKREIKEELNIEIIILKRLIPVTHKYPNFEINLIPYVAHYQCGELKLNEHIDYKLIKINELKSLDWAEADIPILKQITHI</sequence>
<evidence type="ECO:0000256" key="7">
    <source>
        <dbReference type="ARBA" id="ARBA00022801"/>
    </source>
</evidence>
<dbReference type="InterPro" id="IPR029119">
    <property type="entry name" value="MutY_C"/>
</dbReference>
<evidence type="ECO:0000256" key="10">
    <source>
        <dbReference type="ARBA" id="ARBA00035861"/>
    </source>
</evidence>
<dbReference type="EC" id="3.6.1.55" evidence="12"/>
<dbReference type="GO" id="GO:0046872">
    <property type="term" value="F:metal ion binding"/>
    <property type="evidence" value="ECO:0007669"/>
    <property type="project" value="UniProtKB-KW"/>
</dbReference>
<dbReference type="PANTHER" id="PTHR47707">
    <property type="entry name" value="8-OXO-DGTP DIPHOSPHATASE"/>
    <property type="match status" value="1"/>
</dbReference>
<keyword evidence="6" id="KW-0227">DNA damage</keyword>
<name>A0AAE3KVJ7_9BACT</name>
<organism evidence="18 19">
    <name type="scientific">Lacihabitans soyangensis</name>
    <dbReference type="NCBI Taxonomy" id="869394"/>
    <lineage>
        <taxon>Bacteria</taxon>
        <taxon>Pseudomonadati</taxon>
        <taxon>Bacteroidota</taxon>
        <taxon>Cytophagia</taxon>
        <taxon>Cytophagales</taxon>
        <taxon>Leadbetterellaceae</taxon>
        <taxon>Lacihabitans</taxon>
    </lineage>
</organism>
<keyword evidence="8" id="KW-0460">Magnesium</keyword>
<dbReference type="GO" id="GO:0006281">
    <property type="term" value="P:DNA repair"/>
    <property type="evidence" value="ECO:0007669"/>
    <property type="project" value="UniProtKB-KW"/>
</dbReference>
<comment type="similarity">
    <text evidence="2">Belongs to the Nudix hydrolase family.</text>
</comment>
<dbReference type="PROSITE" id="PS51462">
    <property type="entry name" value="NUDIX"/>
    <property type="match status" value="1"/>
</dbReference>
<reference evidence="18 19" key="1">
    <citation type="submission" date="2018-11" db="EMBL/GenBank/DDBJ databases">
        <title>Novel bacteria species description.</title>
        <authorList>
            <person name="Han J.-H."/>
        </authorList>
    </citation>
    <scope>NUCLEOTIDE SEQUENCE [LARGE SCALE GENOMIC DNA]</scope>
    <source>
        <strain evidence="18 19">KCTC23259</strain>
    </source>
</reference>
<evidence type="ECO:0000256" key="6">
    <source>
        <dbReference type="ARBA" id="ARBA00022763"/>
    </source>
</evidence>
<dbReference type="EMBL" id="RJUF01000195">
    <property type="protein sequence ID" value="MCP9766134.1"/>
    <property type="molecule type" value="Genomic_DNA"/>
</dbReference>
<keyword evidence="19" id="KW-1185">Reference proteome</keyword>
<protein>
    <recommendedName>
        <fullName evidence="13">8-oxo-dGTP diphosphatase</fullName>
        <ecNumber evidence="12">3.6.1.55</ecNumber>
    </recommendedName>
    <alternativeName>
        <fullName evidence="16">7,8-dihydro-8-oxoguanine-triphosphatase</fullName>
    </alternativeName>
    <alternativeName>
        <fullName evidence="15">Mutator protein MutT</fullName>
    </alternativeName>
    <alternativeName>
        <fullName evidence="14">dGTP pyrophosphohydrolase</fullName>
    </alternativeName>
</protein>
<dbReference type="InterPro" id="IPR047127">
    <property type="entry name" value="MutT-like"/>
</dbReference>
<keyword evidence="7" id="KW-0378">Hydrolase</keyword>
<comment type="catalytic activity">
    <reaction evidence="11">
        <text>8-oxo-GTP + H2O = 8-oxo-GMP + diphosphate + H(+)</text>
        <dbReference type="Rhea" id="RHEA:67616"/>
        <dbReference type="ChEBI" id="CHEBI:15377"/>
        <dbReference type="ChEBI" id="CHEBI:15378"/>
        <dbReference type="ChEBI" id="CHEBI:33019"/>
        <dbReference type="ChEBI" id="CHEBI:143553"/>
        <dbReference type="ChEBI" id="CHEBI:145694"/>
    </reaction>
</comment>
<dbReference type="GO" id="GO:0035539">
    <property type="term" value="F:8-oxo-7,8-dihydrodeoxyguanosine triphosphate pyrophosphatase activity"/>
    <property type="evidence" value="ECO:0007669"/>
    <property type="project" value="UniProtKB-EC"/>
</dbReference>
<keyword evidence="3" id="KW-0515">Mutator protein</keyword>
<dbReference type="Gene3D" id="3.90.79.10">
    <property type="entry name" value="Nucleoside Triphosphate Pyrophosphohydrolase"/>
    <property type="match status" value="1"/>
</dbReference>
<evidence type="ECO:0000256" key="4">
    <source>
        <dbReference type="ARBA" id="ARBA00022705"/>
    </source>
</evidence>
<accession>A0AAE3KVJ7</accession>
<evidence type="ECO:0000256" key="3">
    <source>
        <dbReference type="ARBA" id="ARBA00022457"/>
    </source>
</evidence>
<dbReference type="PANTHER" id="PTHR47707:SF1">
    <property type="entry name" value="NUDIX HYDROLASE FAMILY PROTEIN"/>
    <property type="match status" value="1"/>
</dbReference>
<dbReference type="InterPro" id="IPR000086">
    <property type="entry name" value="NUDIX_hydrolase_dom"/>
</dbReference>
<evidence type="ECO:0000256" key="12">
    <source>
        <dbReference type="ARBA" id="ARBA00038905"/>
    </source>
</evidence>
<evidence type="ECO:0000256" key="8">
    <source>
        <dbReference type="ARBA" id="ARBA00022842"/>
    </source>
</evidence>
<evidence type="ECO:0000256" key="2">
    <source>
        <dbReference type="ARBA" id="ARBA00005582"/>
    </source>
</evidence>
<evidence type="ECO:0000259" key="17">
    <source>
        <dbReference type="PROSITE" id="PS51462"/>
    </source>
</evidence>
<evidence type="ECO:0000256" key="9">
    <source>
        <dbReference type="ARBA" id="ARBA00023204"/>
    </source>
</evidence>
<dbReference type="InterPro" id="IPR020084">
    <property type="entry name" value="NUDIX_hydrolase_CS"/>
</dbReference>
<evidence type="ECO:0000256" key="11">
    <source>
        <dbReference type="ARBA" id="ARBA00036904"/>
    </source>
</evidence>
<feature type="domain" description="Nudix hydrolase" evidence="17">
    <location>
        <begin position="1"/>
        <end position="124"/>
    </location>
</feature>
<dbReference type="InterPro" id="IPR015797">
    <property type="entry name" value="NUDIX_hydrolase-like_dom_sf"/>
</dbReference>
<dbReference type="Proteomes" id="UP001204144">
    <property type="component" value="Unassembled WGS sequence"/>
</dbReference>
<dbReference type="CDD" id="cd03425">
    <property type="entry name" value="NUDIX_MutT_NudA_like"/>
    <property type="match status" value="1"/>
</dbReference>
<evidence type="ECO:0000256" key="5">
    <source>
        <dbReference type="ARBA" id="ARBA00022723"/>
    </source>
</evidence>
<evidence type="ECO:0000256" key="1">
    <source>
        <dbReference type="ARBA" id="ARBA00001946"/>
    </source>
</evidence>
<dbReference type="GO" id="GO:0008413">
    <property type="term" value="F:8-oxo-7,8-dihydroguanosine triphosphate pyrophosphatase activity"/>
    <property type="evidence" value="ECO:0007669"/>
    <property type="project" value="TreeGrafter"/>
</dbReference>
<dbReference type="GO" id="GO:0044716">
    <property type="term" value="F:8-oxo-GDP phosphatase activity"/>
    <property type="evidence" value="ECO:0007669"/>
    <property type="project" value="TreeGrafter"/>
</dbReference>
<keyword evidence="5" id="KW-0479">Metal-binding</keyword>
<evidence type="ECO:0000256" key="15">
    <source>
        <dbReference type="ARBA" id="ARBA00041979"/>
    </source>
</evidence>
<dbReference type="Pfam" id="PF14815">
    <property type="entry name" value="NUDIX_4"/>
    <property type="match status" value="1"/>
</dbReference>
<gene>
    <name evidence="18" type="ORF">EGI31_24620</name>
</gene>
<comment type="catalytic activity">
    <reaction evidence="10">
        <text>8-oxo-dGTP + H2O = 8-oxo-dGMP + diphosphate + H(+)</text>
        <dbReference type="Rhea" id="RHEA:31575"/>
        <dbReference type="ChEBI" id="CHEBI:15377"/>
        <dbReference type="ChEBI" id="CHEBI:15378"/>
        <dbReference type="ChEBI" id="CHEBI:33019"/>
        <dbReference type="ChEBI" id="CHEBI:63224"/>
        <dbReference type="ChEBI" id="CHEBI:77896"/>
        <dbReference type="EC" id="3.6.1.55"/>
    </reaction>
</comment>
<evidence type="ECO:0000256" key="14">
    <source>
        <dbReference type="ARBA" id="ARBA00041592"/>
    </source>
</evidence>
<keyword evidence="9" id="KW-0234">DNA repair</keyword>
<dbReference type="RefSeq" id="WP_255039839.1">
    <property type="nucleotide sequence ID" value="NZ_RJUF01000195.1"/>
</dbReference>
<dbReference type="GO" id="GO:0044715">
    <property type="term" value="F:8-oxo-dGDP phosphatase activity"/>
    <property type="evidence" value="ECO:0007669"/>
    <property type="project" value="TreeGrafter"/>
</dbReference>
<evidence type="ECO:0000256" key="13">
    <source>
        <dbReference type="ARBA" id="ARBA00040794"/>
    </source>
</evidence>
<evidence type="ECO:0000313" key="19">
    <source>
        <dbReference type="Proteomes" id="UP001204144"/>
    </source>
</evidence>
<dbReference type="PROSITE" id="PS00893">
    <property type="entry name" value="NUDIX_BOX"/>
    <property type="match status" value="1"/>
</dbReference>
<proteinExistence type="inferred from homology"/>
<dbReference type="GO" id="GO:0006260">
    <property type="term" value="P:DNA replication"/>
    <property type="evidence" value="ECO:0007669"/>
    <property type="project" value="UniProtKB-KW"/>
</dbReference>
<dbReference type="AlphaFoldDB" id="A0AAE3KVJ7"/>
<evidence type="ECO:0000256" key="16">
    <source>
        <dbReference type="ARBA" id="ARBA00042798"/>
    </source>
</evidence>
<evidence type="ECO:0000313" key="18">
    <source>
        <dbReference type="EMBL" id="MCP9766134.1"/>
    </source>
</evidence>
<keyword evidence="4" id="KW-0235">DNA replication</keyword>
<comment type="caution">
    <text evidence="18">The sequence shown here is derived from an EMBL/GenBank/DDBJ whole genome shotgun (WGS) entry which is preliminary data.</text>
</comment>